<dbReference type="InterPro" id="IPR039852">
    <property type="entry name" value="CAND1/CAND2"/>
</dbReference>
<keyword evidence="5" id="KW-0833">Ubl conjugation pathway</keyword>
<evidence type="ECO:0000256" key="6">
    <source>
        <dbReference type="ARBA" id="ARBA00023212"/>
    </source>
</evidence>
<dbReference type="Pfam" id="PF08623">
    <property type="entry name" value="TIP120"/>
    <property type="match status" value="1"/>
</dbReference>
<gene>
    <name evidence="9" type="ORF">LVIROSA_LOCUS6892</name>
</gene>
<feature type="domain" description="TATA-binding protein interacting (TIP20)" evidence="7">
    <location>
        <begin position="147"/>
        <end position="212"/>
    </location>
</feature>
<sequence>MSAINALQKLPDQVHADVISVMLENTECLNLDHFSCLLPLLLGLLDSNTERHINVSLKMLLKLVAVIVRQSVDKAEFQDSSEKKLNLLFNHCESEEECVRNVVAKCLGKIALIKPSKLLPAIKDQDRHVRHATVLALSIAGHNKPNLIKGLLPELFPLLYDQTVIKKELIRTVDLGPFKHTVDDGLELRKATFECVDKLLDNCLDQMNLVEIHVFYRYRWKLEHC</sequence>
<evidence type="ECO:0000313" key="10">
    <source>
        <dbReference type="Proteomes" id="UP001157418"/>
    </source>
</evidence>
<evidence type="ECO:0000256" key="4">
    <source>
        <dbReference type="ARBA" id="ARBA00022737"/>
    </source>
</evidence>
<dbReference type="SUPFAM" id="SSF48371">
    <property type="entry name" value="ARM repeat"/>
    <property type="match status" value="1"/>
</dbReference>
<comment type="caution">
    <text evidence="9">The sequence shown here is derived from an EMBL/GenBank/DDBJ whole genome shotgun (WGS) entry which is preliminary data.</text>
</comment>
<comment type="subcellular location">
    <subcellularLocation>
        <location evidence="1">Cytoplasm</location>
        <location evidence="1">Cytoskeleton</location>
    </subcellularLocation>
</comment>
<organism evidence="9 10">
    <name type="scientific">Lactuca virosa</name>
    <dbReference type="NCBI Taxonomy" id="75947"/>
    <lineage>
        <taxon>Eukaryota</taxon>
        <taxon>Viridiplantae</taxon>
        <taxon>Streptophyta</taxon>
        <taxon>Embryophyta</taxon>
        <taxon>Tracheophyta</taxon>
        <taxon>Spermatophyta</taxon>
        <taxon>Magnoliopsida</taxon>
        <taxon>eudicotyledons</taxon>
        <taxon>Gunneridae</taxon>
        <taxon>Pentapetalae</taxon>
        <taxon>asterids</taxon>
        <taxon>campanulids</taxon>
        <taxon>Asterales</taxon>
        <taxon>Asteraceae</taxon>
        <taxon>Cichorioideae</taxon>
        <taxon>Cichorieae</taxon>
        <taxon>Lactucinae</taxon>
        <taxon>Lactuca</taxon>
    </lineage>
</organism>
<comment type="similarity">
    <text evidence="2">Belongs to the CAND family.</text>
</comment>
<dbReference type="InterPro" id="IPR028021">
    <property type="entry name" value="Katanin_C-terminal"/>
</dbReference>
<dbReference type="InterPro" id="IPR013932">
    <property type="entry name" value="TATA-bd_TIP120"/>
</dbReference>
<dbReference type="InterPro" id="IPR016024">
    <property type="entry name" value="ARM-type_fold"/>
</dbReference>
<dbReference type="Gene3D" id="1.25.10.10">
    <property type="entry name" value="Leucine-rich Repeat Variant"/>
    <property type="match status" value="1"/>
</dbReference>
<evidence type="ECO:0000256" key="5">
    <source>
        <dbReference type="ARBA" id="ARBA00022786"/>
    </source>
</evidence>
<dbReference type="Proteomes" id="UP001157418">
    <property type="component" value="Unassembled WGS sequence"/>
</dbReference>
<keyword evidence="4" id="KW-0677">Repeat</keyword>
<reference evidence="9 10" key="1">
    <citation type="submission" date="2022-01" db="EMBL/GenBank/DDBJ databases">
        <authorList>
            <person name="Xiong W."/>
            <person name="Schranz E."/>
        </authorList>
    </citation>
    <scope>NUCLEOTIDE SEQUENCE [LARGE SCALE GENOMIC DNA]</scope>
</reference>
<evidence type="ECO:0000256" key="3">
    <source>
        <dbReference type="ARBA" id="ARBA00022490"/>
    </source>
</evidence>
<name>A0AAU9M405_9ASTR</name>
<protein>
    <recommendedName>
        <fullName evidence="11">TATA-binding protein interacting (TIP20) domain-containing protein</fullName>
    </recommendedName>
</protein>
<evidence type="ECO:0000259" key="7">
    <source>
        <dbReference type="Pfam" id="PF08623"/>
    </source>
</evidence>
<dbReference type="PANTHER" id="PTHR12696">
    <property type="entry name" value="TIP120"/>
    <property type="match status" value="1"/>
</dbReference>
<keyword evidence="10" id="KW-1185">Reference proteome</keyword>
<dbReference type="Pfam" id="PF13925">
    <property type="entry name" value="Katanin_con80"/>
    <property type="match status" value="1"/>
</dbReference>
<evidence type="ECO:0000313" key="9">
    <source>
        <dbReference type="EMBL" id="CAH1419358.1"/>
    </source>
</evidence>
<dbReference type="GO" id="GO:0010265">
    <property type="term" value="P:SCF complex assembly"/>
    <property type="evidence" value="ECO:0007669"/>
    <property type="project" value="InterPro"/>
</dbReference>
<feature type="domain" description="Katanin p80 subunit C-terminal" evidence="8">
    <location>
        <begin position="2"/>
        <end position="66"/>
    </location>
</feature>
<dbReference type="AlphaFoldDB" id="A0AAU9M405"/>
<accession>A0AAU9M405</accession>
<dbReference type="EMBL" id="CAKMRJ010000286">
    <property type="protein sequence ID" value="CAH1419358.1"/>
    <property type="molecule type" value="Genomic_DNA"/>
</dbReference>
<dbReference type="GO" id="GO:0008017">
    <property type="term" value="F:microtubule binding"/>
    <property type="evidence" value="ECO:0007669"/>
    <property type="project" value="InterPro"/>
</dbReference>
<keyword evidence="6" id="KW-0206">Cytoskeleton</keyword>
<evidence type="ECO:0008006" key="11">
    <source>
        <dbReference type="Google" id="ProtNLM"/>
    </source>
</evidence>
<evidence type="ECO:0000256" key="1">
    <source>
        <dbReference type="ARBA" id="ARBA00004245"/>
    </source>
</evidence>
<evidence type="ECO:0000259" key="8">
    <source>
        <dbReference type="Pfam" id="PF13925"/>
    </source>
</evidence>
<dbReference type="GO" id="GO:0005856">
    <property type="term" value="C:cytoskeleton"/>
    <property type="evidence" value="ECO:0007669"/>
    <property type="project" value="UniProtKB-SubCell"/>
</dbReference>
<dbReference type="InterPro" id="IPR011989">
    <property type="entry name" value="ARM-like"/>
</dbReference>
<keyword evidence="3" id="KW-0963">Cytoplasm</keyword>
<proteinExistence type="inferred from homology"/>
<evidence type="ECO:0000256" key="2">
    <source>
        <dbReference type="ARBA" id="ARBA00007657"/>
    </source>
</evidence>